<evidence type="ECO:0000256" key="1">
    <source>
        <dbReference type="SAM" id="MobiDB-lite"/>
    </source>
</evidence>
<gene>
    <name evidence="2" type="ORF">DSA09_24310</name>
    <name evidence="3" type="ORF">GFE59_20250</name>
</gene>
<proteinExistence type="predicted"/>
<sequence>MSQTEKLPALSQYESYVLESLYRQAAEEAGYPPNAQARQRIREEYLASLGKDIPQSRPYRRHKKTGDTAKTFHWQPCGPMRKIRAR</sequence>
<dbReference type="EMBL" id="AAMOUS010000049">
    <property type="protein sequence ID" value="EDJ5915474.1"/>
    <property type="molecule type" value="Genomic_DNA"/>
</dbReference>
<protein>
    <recommendedName>
        <fullName evidence="4">DUF3811 domain-containing protein</fullName>
    </recommendedName>
</protein>
<comment type="caution">
    <text evidence="2">The sequence shown here is derived from an EMBL/GenBank/DDBJ whole genome shotgun (WGS) entry which is preliminary data.</text>
</comment>
<evidence type="ECO:0000313" key="3">
    <source>
        <dbReference type="EMBL" id="EDJ5915474.1"/>
    </source>
</evidence>
<feature type="region of interest" description="Disordered" evidence="1">
    <location>
        <begin position="48"/>
        <end position="86"/>
    </location>
</feature>
<accession>A0A5T8BHU4</accession>
<dbReference type="EMBL" id="AAGFSO010000030">
    <property type="protein sequence ID" value="EBN4403115.1"/>
    <property type="molecule type" value="Genomic_DNA"/>
</dbReference>
<evidence type="ECO:0000313" key="2">
    <source>
        <dbReference type="EMBL" id="EBN4403115.1"/>
    </source>
</evidence>
<organism evidence="2">
    <name type="scientific">Salmonella enterica</name>
    <name type="common">Salmonella choleraesuis</name>
    <dbReference type="NCBI Taxonomy" id="28901"/>
    <lineage>
        <taxon>Bacteria</taxon>
        <taxon>Pseudomonadati</taxon>
        <taxon>Pseudomonadota</taxon>
        <taxon>Gammaproteobacteria</taxon>
        <taxon>Enterobacterales</taxon>
        <taxon>Enterobacteriaceae</taxon>
        <taxon>Salmonella</taxon>
    </lineage>
</organism>
<dbReference type="AlphaFoldDB" id="A0A5T8BHU4"/>
<evidence type="ECO:0008006" key="4">
    <source>
        <dbReference type="Google" id="ProtNLM"/>
    </source>
</evidence>
<reference evidence="2" key="1">
    <citation type="submission" date="2018-07" db="EMBL/GenBank/DDBJ databases">
        <authorList>
            <consortium name="PulseNet: The National Subtyping Network for Foodborne Disease Surveillance"/>
            <person name="Tarr C.L."/>
            <person name="Trees E."/>
            <person name="Katz L.S."/>
            <person name="Carleton-Romer H.A."/>
            <person name="Stroika S."/>
            <person name="Kucerova Z."/>
            <person name="Roache K.F."/>
            <person name="Sabol A.L."/>
            <person name="Besser J."/>
            <person name="Gerner-Smidt P."/>
        </authorList>
    </citation>
    <scope>NUCLEOTIDE SEQUENCE</scope>
    <source>
        <strain evidence="2">PNUSAS044948</strain>
        <strain evidence="3">PNUSAS111674</strain>
    </source>
</reference>
<name>A0A5T8BHU4_SALER</name>